<feature type="compositionally biased region" description="Basic and acidic residues" evidence="1">
    <location>
        <begin position="476"/>
        <end position="493"/>
    </location>
</feature>
<accession>A0ABR3JLQ3</accession>
<reference evidence="4" key="1">
    <citation type="submission" date="2024-06" db="EMBL/GenBank/DDBJ databases">
        <title>Multi-omics analyses provide insights into the biosynthesis of the anticancer antibiotic pleurotin in Hohenbuehelia grisea.</title>
        <authorList>
            <person name="Weaver J.A."/>
            <person name="Alberti F."/>
        </authorList>
    </citation>
    <scope>NUCLEOTIDE SEQUENCE [LARGE SCALE GENOMIC DNA]</scope>
    <source>
        <strain evidence="4">T-177</strain>
    </source>
</reference>
<feature type="region of interest" description="Disordered" evidence="1">
    <location>
        <begin position="708"/>
        <end position="758"/>
    </location>
</feature>
<dbReference type="Pfam" id="PF25823">
    <property type="entry name" value="Ams2-SPT21_N"/>
    <property type="match status" value="1"/>
</dbReference>
<evidence type="ECO:0000259" key="2">
    <source>
        <dbReference type="Pfam" id="PF25823"/>
    </source>
</evidence>
<feature type="domain" description="Ams2/SPT21 N-terminal" evidence="2">
    <location>
        <begin position="7"/>
        <end position="88"/>
    </location>
</feature>
<feature type="region of interest" description="Disordered" evidence="1">
    <location>
        <begin position="555"/>
        <end position="691"/>
    </location>
</feature>
<name>A0ABR3JLQ3_9AGAR</name>
<evidence type="ECO:0000313" key="3">
    <source>
        <dbReference type="EMBL" id="KAL0956006.1"/>
    </source>
</evidence>
<feature type="compositionally biased region" description="Pro residues" evidence="1">
    <location>
        <begin position="263"/>
        <end position="274"/>
    </location>
</feature>
<sequence length="1061" mass="114565">MTADLTLSLRILYTINSSPQYILARSPSFVPVTSVPTNLNSAYNLQSSGSHRYGTVTLKICLETIFRSSPELVQDKTRDYSVYVLDPLESFLAPGSASSPAPDSRDRPRGVAVGLGLMSGALVAVESNSLPVAGTIIKLGTGQDALEVIFALRETAPSQQPIWGSTTSRTHNQSASTLSTVSSSATTSRKLPLSPLSTARARAKPKPPTTYVPKPKAPEPPLTEAERLLKLAPKLPHTSTKKGRRTVPEAHRKKPLFARDPLPMQPAQPPPLPQAFPASSSDSSTFLDAVSAISPASLGSQSSEDQTSAFLAALGAIDAPSEGHSEQQDGTGGSTINPLLVEALKQLLAAASAAPSNQPRVPTAVDLPRSKSQSTSPTKSQDDDVVLLDKENVNPSAFRRRAERERADAKLHLLTSGSRNAHASGSSDAGMTRVGLGAAAGVENRSRPRQRAAPPPPVVASSDTFPSPARAKKRRLSDFMDERESESKRAFRRDAHRHHRSSERGNSISVENDSSCRHYSRLAQSDSFFHSTSSVFSGPSTSPLRNERHYERQFWDHPGPSMQVQLPQNNGPPVSPKRLGLAVTSASSPVRPSSSLQRPPSKPYKIPDWAKTTTALQPRLSEKALAEKAKEDAANKELKREGRRRKRDLSRQGSTAATHNSSQVPARPEQMTPPRQAQQTEDSHQVSNPTVVPLPIPVVANQECPIFSDSVLPDSRSNTPSPPPRELPKTPPRRPRSDQFTTPVGHSLFTPTPKGFSRETPGALFSPFGAPGSPMPRSSIWAAMVPLHVDDARLSPTIRLAKELDDTMQAAESPQDTLPIASSDTECDEIAHSGSQSDFIEDEDDENATMVNRLRPQWEGLPPSSPPPPSSPLLEPVSQTADLDDLDMPDSDATIEPNERQRDLDALPPSSDPDATFSQEELAAYFDVNAFGNIFEPDPATNLSSQDSALSDLDVFNQFLFHNQSDELNSQNSLASDGFQNPPAQDGMGDFDFAQFWDTVKPLVESHTSSAEGGYQEPVMGMGFDFGPLESLPHDSAHHGGEIDHEKLAEDVHALFSGCLM</sequence>
<feature type="compositionally biased region" description="Polar residues" evidence="1">
    <location>
        <begin position="652"/>
        <end position="664"/>
    </location>
</feature>
<protein>
    <recommendedName>
        <fullName evidence="2">Ams2/SPT21 N-terminal domain-containing protein</fullName>
    </recommendedName>
</protein>
<keyword evidence="4" id="KW-1185">Reference proteome</keyword>
<dbReference type="PANTHER" id="PTHR39147">
    <property type="entry name" value="PROTEIN SPT21"/>
    <property type="match status" value="1"/>
</dbReference>
<evidence type="ECO:0000313" key="4">
    <source>
        <dbReference type="Proteomes" id="UP001556367"/>
    </source>
</evidence>
<dbReference type="InterPro" id="IPR057725">
    <property type="entry name" value="Ams2-SPT21_N"/>
</dbReference>
<gene>
    <name evidence="3" type="ORF">HGRIS_002181</name>
</gene>
<feature type="region of interest" description="Disordered" evidence="1">
    <location>
        <begin position="160"/>
        <end position="281"/>
    </location>
</feature>
<comment type="caution">
    <text evidence="3">The sequence shown here is derived from an EMBL/GenBank/DDBJ whole genome shotgun (WGS) entry which is preliminary data.</text>
</comment>
<feature type="compositionally biased region" description="Low complexity" evidence="1">
    <location>
        <begin position="906"/>
        <end position="915"/>
    </location>
</feature>
<feature type="compositionally biased region" description="Polar residues" evidence="1">
    <location>
        <begin position="673"/>
        <end position="690"/>
    </location>
</feature>
<dbReference type="Proteomes" id="UP001556367">
    <property type="component" value="Unassembled WGS sequence"/>
</dbReference>
<dbReference type="EMBL" id="JASNQZ010000006">
    <property type="protein sequence ID" value="KAL0956006.1"/>
    <property type="molecule type" value="Genomic_DNA"/>
</dbReference>
<feature type="compositionally biased region" description="Polar residues" evidence="1">
    <location>
        <begin position="160"/>
        <end position="173"/>
    </location>
</feature>
<feature type="compositionally biased region" description="Basic and acidic residues" evidence="1">
    <location>
        <begin position="400"/>
        <end position="411"/>
    </location>
</feature>
<feature type="compositionally biased region" description="Basic and acidic residues" evidence="1">
    <location>
        <begin position="620"/>
        <end position="640"/>
    </location>
</feature>
<feature type="compositionally biased region" description="Low complexity" evidence="1">
    <location>
        <begin position="370"/>
        <end position="379"/>
    </location>
</feature>
<feature type="compositionally biased region" description="Polar residues" evidence="1">
    <location>
        <begin position="562"/>
        <end position="572"/>
    </location>
</feature>
<feature type="region of interest" description="Disordered" evidence="1">
    <location>
        <begin position="352"/>
        <end position="514"/>
    </location>
</feature>
<feature type="compositionally biased region" description="Basic residues" evidence="1">
    <location>
        <begin position="239"/>
        <end position="256"/>
    </location>
</feature>
<feature type="region of interest" description="Disordered" evidence="1">
    <location>
        <begin position="856"/>
        <end position="915"/>
    </location>
</feature>
<dbReference type="InterPro" id="IPR042403">
    <property type="entry name" value="Spt21/Ams2"/>
</dbReference>
<organism evidence="3 4">
    <name type="scientific">Hohenbuehelia grisea</name>
    <dbReference type="NCBI Taxonomy" id="104357"/>
    <lineage>
        <taxon>Eukaryota</taxon>
        <taxon>Fungi</taxon>
        <taxon>Dikarya</taxon>
        <taxon>Basidiomycota</taxon>
        <taxon>Agaricomycotina</taxon>
        <taxon>Agaricomycetes</taxon>
        <taxon>Agaricomycetidae</taxon>
        <taxon>Agaricales</taxon>
        <taxon>Pleurotineae</taxon>
        <taxon>Pleurotaceae</taxon>
        <taxon>Hohenbuehelia</taxon>
    </lineage>
</organism>
<evidence type="ECO:0000256" key="1">
    <source>
        <dbReference type="SAM" id="MobiDB-lite"/>
    </source>
</evidence>
<proteinExistence type="predicted"/>
<feature type="compositionally biased region" description="Low complexity" evidence="1">
    <location>
        <begin position="174"/>
        <end position="188"/>
    </location>
</feature>
<dbReference type="PANTHER" id="PTHR39147:SF1">
    <property type="entry name" value="PROTEIN SPT21"/>
    <property type="match status" value="1"/>
</dbReference>
<feature type="compositionally biased region" description="Low complexity" evidence="1">
    <location>
        <begin position="585"/>
        <end position="599"/>
    </location>
</feature>
<feature type="compositionally biased region" description="Polar residues" evidence="1">
    <location>
        <begin position="415"/>
        <end position="429"/>
    </location>
</feature>